<proteinExistence type="predicted"/>
<dbReference type="GO" id="GO:0019441">
    <property type="term" value="P:L-tryptophan catabolic process to kynurenine"/>
    <property type="evidence" value="ECO:0007669"/>
    <property type="project" value="InterPro"/>
</dbReference>
<dbReference type="eggNOG" id="COG1878">
    <property type="taxonomic scope" value="Bacteria"/>
</dbReference>
<keyword evidence="2" id="KW-1185">Reference proteome</keyword>
<dbReference type="Gene3D" id="3.50.30.50">
    <property type="entry name" value="Putative cyclase"/>
    <property type="match status" value="1"/>
</dbReference>
<dbReference type="AlphaFoldDB" id="I2F6E0"/>
<protein>
    <submittedName>
        <fullName evidence="1">Putative metal-dependent hydrolase</fullName>
    </submittedName>
</protein>
<evidence type="ECO:0000313" key="1">
    <source>
        <dbReference type="EMBL" id="AFK07493.1"/>
    </source>
</evidence>
<dbReference type="InterPro" id="IPR037175">
    <property type="entry name" value="KFase_sf"/>
</dbReference>
<dbReference type="GO" id="GO:0004061">
    <property type="term" value="F:arylformamidase activity"/>
    <property type="evidence" value="ECO:0007669"/>
    <property type="project" value="InterPro"/>
</dbReference>
<dbReference type="EMBL" id="CP003532">
    <property type="protein sequence ID" value="AFK07493.1"/>
    <property type="molecule type" value="Genomic_DNA"/>
</dbReference>
<evidence type="ECO:0000313" key="2">
    <source>
        <dbReference type="Proteomes" id="UP000002881"/>
    </source>
</evidence>
<name>I2F6E0_9BACT</name>
<dbReference type="RefSeq" id="WP_014731311.1">
    <property type="nucleotide sequence ID" value="NC_017934.1"/>
</dbReference>
<gene>
    <name evidence="1" type="ORF">Theba_1842</name>
</gene>
<dbReference type="Proteomes" id="UP000002881">
    <property type="component" value="Chromosome"/>
</dbReference>
<dbReference type="PANTHER" id="PTHR31118:SF12">
    <property type="entry name" value="CYCLASE-LIKE PROTEIN 2"/>
    <property type="match status" value="1"/>
</dbReference>
<accession>I2F6E0</accession>
<reference evidence="1 2" key="1">
    <citation type="journal article" date="2012" name="Genome Biol. Evol.">
        <title>Genome Sequence of the Mesophilic Thermotogales Bacterium Mesotoga prima MesG1.Ag.4.2 Reveals the Largest Thermotogales Genome To Date.</title>
        <authorList>
            <person name="Zhaxybayeva O."/>
            <person name="Swithers K.S."/>
            <person name="Foght J."/>
            <person name="Green A.G."/>
            <person name="Bruce D."/>
            <person name="Detter C."/>
            <person name="Han S."/>
            <person name="Teshima H."/>
            <person name="Han J."/>
            <person name="Woyke T."/>
            <person name="Pitluck S."/>
            <person name="Nolan M."/>
            <person name="Ivanova N."/>
            <person name="Pati A."/>
            <person name="Land M.L."/>
            <person name="Dlutek M."/>
            <person name="Doolittle W.F."/>
            <person name="Noll K.M."/>
            <person name="Nesbo C.L."/>
        </authorList>
    </citation>
    <scope>NUCLEOTIDE SEQUENCE [LARGE SCALE GENOMIC DNA]</scope>
    <source>
        <strain evidence="2">mesG1.Ag.4.2</strain>
    </source>
</reference>
<dbReference type="InterPro" id="IPR007325">
    <property type="entry name" value="KFase/CYL"/>
</dbReference>
<dbReference type="STRING" id="660470.Theba_1842"/>
<dbReference type="SUPFAM" id="SSF102198">
    <property type="entry name" value="Putative cyclase"/>
    <property type="match status" value="1"/>
</dbReference>
<keyword evidence="1" id="KW-0378">Hydrolase</keyword>
<dbReference type="GeneID" id="87107607"/>
<dbReference type="Pfam" id="PF04199">
    <property type="entry name" value="Cyclase"/>
    <property type="match status" value="1"/>
</dbReference>
<dbReference type="KEGG" id="mpg:Theba_1842"/>
<dbReference type="PANTHER" id="PTHR31118">
    <property type="entry name" value="CYCLASE-LIKE PROTEIN 2"/>
    <property type="match status" value="1"/>
</dbReference>
<organism evidence="1 2">
    <name type="scientific">Mesotoga prima MesG1.Ag.4.2</name>
    <dbReference type="NCBI Taxonomy" id="660470"/>
    <lineage>
        <taxon>Bacteria</taxon>
        <taxon>Thermotogati</taxon>
        <taxon>Thermotogota</taxon>
        <taxon>Thermotogae</taxon>
        <taxon>Kosmotogales</taxon>
        <taxon>Kosmotogaceae</taxon>
        <taxon>Mesotoga</taxon>
    </lineage>
</organism>
<dbReference type="HOGENOM" id="CLU_030671_3_2_0"/>
<sequence length="211" mass="24001">MTRYVDLTRVIEDNQPVYPGDDQTRLHRSRVLSKDGYNNHRLEISMHSGTHIDGPLHLTQSNLYVDQIEIDRLIGKGILLDVRGETEITIKPQYEEAISEDSIVLFWTGRDSLFGSEDYFLKNPYLTSDLAEFLVERKTRMVGFDSSSPDRYPYDIHRILFHGGCFIAENLTGLENLSNSKELEIFAIPLKIHADSSIARVFAAVKQGGDP</sequence>